<evidence type="ECO:0000313" key="4">
    <source>
        <dbReference type="Ensembl" id="ENSELUP00000067930.2"/>
    </source>
</evidence>
<dbReference type="InterPro" id="IPR007110">
    <property type="entry name" value="Ig-like_dom"/>
</dbReference>
<keyword evidence="5" id="KW-1185">Reference proteome</keyword>
<dbReference type="Pfam" id="PF00047">
    <property type="entry name" value="ig"/>
    <property type="match status" value="1"/>
</dbReference>
<dbReference type="SMART" id="SM00409">
    <property type="entry name" value="IG"/>
    <property type="match status" value="4"/>
</dbReference>
<dbReference type="SUPFAM" id="SSF48726">
    <property type="entry name" value="Immunoglobulin"/>
    <property type="match status" value="4"/>
</dbReference>
<dbReference type="PANTHER" id="PTHR46013">
    <property type="entry name" value="VASCULAR CELL ADHESION MOLECULE 1"/>
    <property type="match status" value="1"/>
</dbReference>
<dbReference type="Ensembl" id="ENSELUT00000064612.2">
    <property type="protein sequence ID" value="ENSELUP00000067930.2"/>
    <property type="gene ID" value="ENSELUG00000028071.2"/>
</dbReference>
<protein>
    <recommendedName>
        <fullName evidence="3">Ig-like domain-containing protein</fullName>
    </recommendedName>
</protein>
<keyword evidence="2" id="KW-1133">Transmembrane helix</keyword>
<dbReference type="Bgee" id="ENSELUG00000028071">
    <property type="expression patterns" value="Expressed in head kidney and 14 other cell types or tissues"/>
</dbReference>
<dbReference type="InterPro" id="IPR056386">
    <property type="entry name" value="Ig_CD22"/>
</dbReference>
<evidence type="ECO:0000256" key="1">
    <source>
        <dbReference type="ARBA" id="ARBA00023319"/>
    </source>
</evidence>
<keyword evidence="1" id="KW-0393">Immunoglobulin domain</keyword>
<dbReference type="AlphaFoldDB" id="A0A6Q2YQA7"/>
<reference evidence="4" key="3">
    <citation type="submission" date="2025-08" db="UniProtKB">
        <authorList>
            <consortium name="Ensembl"/>
        </authorList>
    </citation>
    <scope>IDENTIFICATION</scope>
</reference>
<keyword evidence="2" id="KW-0472">Membrane</keyword>
<dbReference type="Pfam" id="PF24518">
    <property type="entry name" value="Ig_CD22"/>
    <property type="match status" value="3"/>
</dbReference>
<keyword evidence="2" id="KW-0812">Transmembrane</keyword>
<proteinExistence type="predicted"/>
<dbReference type="InterPro" id="IPR036179">
    <property type="entry name" value="Ig-like_dom_sf"/>
</dbReference>
<feature type="domain" description="Ig-like" evidence="3">
    <location>
        <begin position="327"/>
        <end position="418"/>
    </location>
</feature>
<accession>A0A6Q2YQA7</accession>
<sequence length="725" mass="81436">MNGQRLDKPVSHQHSVKEYYINSYSCSLLNLRSAVVCVVGQSCMNVSYTRQSVCALKGSTVNISCTFSHLKKLNATEEAWFNKWDSGVIIDLNQDPEYAGRVEYHRTTDKDSTLTVKDLRETDSAEYKFRFTTNKVTWGYSFPGTTLTVTDLQVRVTPGTGGKTLTCSTSCNLTDNSNLTYVWYKNGQRLDEPVSRQHSVKEYYTDSYSCSLLNLRSAVACVVGQSCMNVSYTHQSVCALKGSTVNISCTFSHLKKLNTTEEAWFNKWDSGVIIDLNQDPEYAGRVEYHRTTDKDSTLTVTDLRESDSAEYKFRFTSNKVTWGYSFPGTTLTVTDLQVKVTPGTRWNQTRTLTCSTSCNLTDNSNLTYVWYKNGQRLDEPVSRQHSVKEYYTDSYSCSLLNLRSAMVCVVGQSCMNVSYTHQSVCALKGSTVNISCTFRHLKNHNATEETWFNKWDSGVIIDLNQDPEYAGRVEYHQTTDKDSTLTVTDLRESDSAEYKFRFTSNKVTWGYSFPGTTLTVTDIQVKVTPATEEGKVNLTCITSCPLTDNSNTTYIWYKNGQHLTHQKTMTNYLILDPDSMEDRGRYSCGVKGLTNVHSPEFSVGEQRVTTGVIVGITVVVVILILCLSGFIWFSKKASKSTSDGPNTAVIGQTDSNPVYSNVSDMALTSTAAQTADTDHQFLLHYSSFHFSSSKKQEVSLYSTLQTLHPQKQEVPLYSTVQTFHP</sequence>
<organism evidence="4 5">
    <name type="scientific">Esox lucius</name>
    <name type="common">Northern pike</name>
    <dbReference type="NCBI Taxonomy" id="8010"/>
    <lineage>
        <taxon>Eukaryota</taxon>
        <taxon>Metazoa</taxon>
        <taxon>Chordata</taxon>
        <taxon>Craniata</taxon>
        <taxon>Vertebrata</taxon>
        <taxon>Euteleostomi</taxon>
        <taxon>Actinopterygii</taxon>
        <taxon>Neopterygii</taxon>
        <taxon>Teleostei</taxon>
        <taxon>Protacanthopterygii</taxon>
        <taxon>Esociformes</taxon>
        <taxon>Esocidae</taxon>
        <taxon>Esox</taxon>
    </lineage>
</organism>
<dbReference type="Proteomes" id="UP000265140">
    <property type="component" value="Chromosome 9"/>
</dbReference>
<dbReference type="InterPro" id="IPR013783">
    <property type="entry name" value="Ig-like_fold"/>
</dbReference>
<evidence type="ECO:0000259" key="3">
    <source>
        <dbReference type="PROSITE" id="PS50835"/>
    </source>
</evidence>
<dbReference type="GeneTree" id="ENSGT01010000223589"/>
<reference evidence="4" key="2">
    <citation type="submission" date="2020-02" db="EMBL/GenBank/DDBJ databases">
        <title>Esox lucius (northern pike) genome, fEsoLuc1, primary haplotype.</title>
        <authorList>
            <person name="Myers G."/>
            <person name="Karagic N."/>
            <person name="Meyer A."/>
            <person name="Pippel M."/>
            <person name="Reichard M."/>
            <person name="Winkler S."/>
            <person name="Tracey A."/>
            <person name="Sims Y."/>
            <person name="Howe K."/>
            <person name="Rhie A."/>
            <person name="Formenti G."/>
            <person name="Durbin R."/>
            <person name="Fedrigo O."/>
            <person name="Jarvis E.D."/>
        </authorList>
    </citation>
    <scope>NUCLEOTIDE SEQUENCE [LARGE SCALE GENOMIC DNA]</scope>
</reference>
<name>A0A6Q2YQA7_ESOLU</name>
<reference evidence="5" key="1">
    <citation type="journal article" date="2014" name="PLoS ONE">
        <title>The genome and linkage map of the northern pike (Esox lucius): conserved synteny revealed between the salmonid sister group and the Neoteleostei.</title>
        <authorList>
            <person name="Rondeau E.B."/>
            <person name="Minkley D.R."/>
            <person name="Leong J.S."/>
            <person name="Messmer A.M."/>
            <person name="Jantzen J.R."/>
            <person name="von Schalburg K.R."/>
            <person name="Lemon C."/>
            <person name="Bird N.H."/>
            <person name="Koop B.F."/>
        </authorList>
    </citation>
    <scope>NUCLEOTIDE SEQUENCE</scope>
</reference>
<dbReference type="InterPro" id="IPR013151">
    <property type="entry name" value="Immunoglobulin_dom"/>
</dbReference>
<feature type="domain" description="Ig-like" evidence="3">
    <location>
        <begin position="514"/>
        <end position="609"/>
    </location>
</feature>
<feature type="transmembrane region" description="Helical" evidence="2">
    <location>
        <begin position="612"/>
        <end position="633"/>
    </location>
</feature>
<dbReference type="PROSITE" id="PS50835">
    <property type="entry name" value="IG_LIKE"/>
    <property type="match status" value="3"/>
</dbReference>
<feature type="domain" description="Ig-like" evidence="3">
    <location>
        <begin position="143"/>
        <end position="231"/>
    </location>
</feature>
<dbReference type="PANTHER" id="PTHR46013:SF4">
    <property type="entry name" value="B-CELL RECEPTOR CD22-RELATED"/>
    <property type="match status" value="1"/>
</dbReference>
<gene>
    <name evidence="4" type="primary">EML1</name>
</gene>
<dbReference type="Gene3D" id="2.60.40.10">
    <property type="entry name" value="Immunoglobulins"/>
    <property type="match status" value="4"/>
</dbReference>
<reference evidence="4" key="4">
    <citation type="submission" date="2025-09" db="UniProtKB">
        <authorList>
            <consortium name="Ensembl"/>
        </authorList>
    </citation>
    <scope>IDENTIFICATION</scope>
</reference>
<evidence type="ECO:0000313" key="5">
    <source>
        <dbReference type="Proteomes" id="UP000265140"/>
    </source>
</evidence>
<evidence type="ECO:0000256" key="2">
    <source>
        <dbReference type="SAM" id="Phobius"/>
    </source>
</evidence>
<dbReference type="InterPro" id="IPR003599">
    <property type="entry name" value="Ig_sub"/>
</dbReference>